<name>A0A1R0H275_9FUNG</name>
<evidence type="ECO:0000313" key="3">
    <source>
        <dbReference type="Proteomes" id="UP000187455"/>
    </source>
</evidence>
<sequence>MILVPRLRHRPQPLKSQIQEGALEVNAGAEAGCIMCPTKTSNWGGTSRCSNDLGRSLRTKTGSEKSSTKDPAGAVGVRLRLSKRGDQSPLAETDSESIHSEDGKARQEED</sequence>
<gene>
    <name evidence="2" type="ORF">AYI68_g2611</name>
</gene>
<feature type="region of interest" description="Disordered" evidence="1">
    <location>
        <begin position="41"/>
        <end position="110"/>
    </location>
</feature>
<evidence type="ECO:0000313" key="2">
    <source>
        <dbReference type="EMBL" id="OLY83254.1"/>
    </source>
</evidence>
<comment type="caution">
    <text evidence="2">The sequence shown here is derived from an EMBL/GenBank/DDBJ whole genome shotgun (WGS) entry which is preliminary data.</text>
</comment>
<organism evidence="2 3">
    <name type="scientific">Smittium mucronatum</name>
    <dbReference type="NCBI Taxonomy" id="133383"/>
    <lineage>
        <taxon>Eukaryota</taxon>
        <taxon>Fungi</taxon>
        <taxon>Fungi incertae sedis</taxon>
        <taxon>Zoopagomycota</taxon>
        <taxon>Kickxellomycotina</taxon>
        <taxon>Harpellomycetes</taxon>
        <taxon>Harpellales</taxon>
        <taxon>Legeriomycetaceae</taxon>
        <taxon>Smittium</taxon>
    </lineage>
</organism>
<dbReference type="Proteomes" id="UP000187455">
    <property type="component" value="Unassembled WGS sequence"/>
</dbReference>
<dbReference type="EMBL" id="LSSL01000993">
    <property type="protein sequence ID" value="OLY83254.1"/>
    <property type="molecule type" value="Genomic_DNA"/>
</dbReference>
<proteinExistence type="predicted"/>
<feature type="compositionally biased region" description="Basic and acidic residues" evidence="1">
    <location>
        <begin position="96"/>
        <end position="110"/>
    </location>
</feature>
<protein>
    <submittedName>
        <fullName evidence="2">Uncharacterized protein</fullName>
    </submittedName>
</protein>
<keyword evidence="3" id="KW-1185">Reference proteome</keyword>
<reference evidence="2 3" key="1">
    <citation type="journal article" date="2016" name="Mol. Biol. Evol.">
        <title>Genome-Wide Survey of Gut Fungi (Harpellales) Reveals the First Horizontally Transferred Ubiquitin Gene from a Mosquito Host.</title>
        <authorList>
            <person name="Wang Y."/>
            <person name="White M.M."/>
            <person name="Kvist S."/>
            <person name="Moncalvo J.M."/>
        </authorList>
    </citation>
    <scope>NUCLEOTIDE SEQUENCE [LARGE SCALE GENOMIC DNA]</scope>
    <source>
        <strain evidence="2 3">ALG-7-W6</strain>
    </source>
</reference>
<evidence type="ECO:0000256" key="1">
    <source>
        <dbReference type="SAM" id="MobiDB-lite"/>
    </source>
</evidence>
<accession>A0A1R0H275</accession>
<dbReference type="AlphaFoldDB" id="A0A1R0H275"/>
<feature type="compositionally biased region" description="Polar residues" evidence="1">
    <location>
        <begin position="41"/>
        <end position="50"/>
    </location>
</feature>